<dbReference type="InterPro" id="IPR009305">
    <property type="entry name" value="Mpo1-like"/>
</dbReference>
<evidence type="ECO:0008006" key="3">
    <source>
        <dbReference type="Google" id="ProtNLM"/>
    </source>
</evidence>
<feature type="transmembrane region" description="Helical" evidence="1">
    <location>
        <begin position="51"/>
        <end position="69"/>
    </location>
</feature>
<keyword evidence="1" id="KW-0812">Transmembrane</keyword>
<dbReference type="EMBL" id="AUZY01004687">
    <property type="protein sequence ID" value="EQD62226.1"/>
    <property type="molecule type" value="Genomic_DNA"/>
</dbReference>
<name>T1ANQ7_9ZZZZ</name>
<organism evidence="2">
    <name type="scientific">mine drainage metagenome</name>
    <dbReference type="NCBI Taxonomy" id="410659"/>
    <lineage>
        <taxon>unclassified sequences</taxon>
        <taxon>metagenomes</taxon>
        <taxon>ecological metagenomes</taxon>
    </lineage>
</organism>
<reference evidence="2" key="2">
    <citation type="journal article" date="2014" name="ISME J.">
        <title>Microbial stratification in low pH oxic and suboxic macroscopic growths along an acid mine drainage.</title>
        <authorList>
            <person name="Mendez-Garcia C."/>
            <person name="Mesa V."/>
            <person name="Sprenger R.R."/>
            <person name="Richter M."/>
            <person name="Diez M.S."/>
            <person name="Solano J."/>
            <person name="Bargiela R."/>
            <person name="Golyshina O.V."/>
            <person name="Manteca A."/>
            <person name="Ramos J.L."/>
            <person name="Gallego J.R."/>
            <person name="Llorente I."/>
            <person name="Martins Dos Santos V.A."/>
            <person name="Jensen O.N."/>
            <person name="Pelaez A.I."/>
            <person name="Sanchez J."/>
            <person name="Ferrer M."/>
        </authorList>
    </citation>
    <scope>NUCLEOTIDE SEQUENCE</scope>
</reference>
<dbReference type="Pfam" id="PF06127">
    <property type="entry name" value="Mpo1-like"/>
    <property type="match status" value="1"/>
</dbReference>
<dbReference type="AlphaFoldDB" id="T1ANQ7"/>
<keyword evidence="1" id="KW-1133">Transmembrane helix</keyword>
<dbReference type="PANTHER" id="PTHR34205">
    <property type="entry name" value="TRANSMEMBRANE PROTEIN"/>
    <property type="match status" value="1"/>
</dbReference>
<sequence>MKKDFVTFNEFYGYYLTQHSTINCRRMHFIGSLLVMADLACAIIRQNAWWLFLAPVLGYGCAWLGHGLFEKNRPATFGHPFWSLIGDARMFWDMVRGRLCLW</sequence>
<keyword evidence="1" id="KW-0472">Membrane</keyword>
<proteinExistence type="predicted"/>
<dbReference type="PANTHER" id="PTHR34205:SF2">
    <property type="entry name" value="DUF962 DOMAIN-CONTAINING PROTEIN"/>
    <property type="match status" value="1"/>
</dbReference>
<protein>
    <recommendedName>
        <fullName evidence="3">DUF962 domain-containing protein</fullName>
    </recommendedName>
</protein>
<evidence type="ECO:0000313" key="2">
    <source>
        <dbReference type="EMBL" id="EQD62226.1"/>
    </source>
</evidence>
<gene>
    <name evidence="2" type="ORF">B1B_07365</name>
</gene>
<comment type="caution">
    <text evidence="2">The sequence shown here is derived from an EMBL/GenBank/DDBJ whole genome shotgun (WGS) entry which is preliminary data.</text>
</comment>
<evidence type="ECO:0000256" key="1">
    <source>
        <dbReference type="SAM" id="Phobius"/>
    </source>
</evidence>
<reference evidence="2" key="1">
    <citation type="submission" date="2013-08" db="EMBL/GenBank/DDBJ databases">
        <authorList>
            <person name="Mendez C."/>
            <person name="Richter M."/>
            <person name="Ferrer M."/>
            <person name="Sanchez J."/>
        </authorList>
    </citation>
    <scope>NUCLEOTIDE SEQUENCE</scope>
</reference>
<accession>T1ANQ7</accession>